<evidence type="ECO:0000256" key="4">
    <source>
        <dbReference type="ARBA" id="ARBA00022692"/>
    </source>
</evidence>
<feature type="domain" description="POTRA" evidence="8">
    <location>
        <begin position="82"/>
        <end position="150"/>
    </location>
</feature>
<evidence type="ECO:0000256" key="7">
    <source>
        <dbReference type="ARBA" id="ARBA00023306"/>
    </source>
</evidence>
<dbReference type="GO" id="GO:0016020">
    <property type="term" value="C:membrane"/>
    <property type="evidence" value="ECO:0007669"/>
    <property type="project" value="UniProtKB-SubCell"/>
</dbReference>
<dbReference type="EMBL" id="UOGG01000220">
    <property type="protein sequence ID" value="VAX32767.1"/>
    <property type="molecule type" value="Genomic_DNA"/>
</dbReference>
<evidence type="ECO:0000256" key="5">
    <source>
        <dbReference type="ARBA" id="ARBA00022989"/>
    </source>
</evidence>
<proteinExistence type="predicted"/>
<keyword evidence="6" id="KW-0472">Membrane</keyword>
<evidence type="ECO:0000256" key="2">
    <source>
        <dbReference type="ARBA" id="ARBA00022475"/>
    </source>
</evidence>
<keyword evidence="3" id="KW-0132">Cell division</keyword>
<evidence type="ECO:0000256" key="3">
    <source>
        <dbReference type="ARBA" id="ARBA00022618"/>
    </source>
</evidence>
<name>A0A3B1DVN0_9ZZZZ</name>
<dbReference type="Gene3D" id="3.10.20.310">
    <property type="entry name" value="membrane protein fhac"/>
    <property type="match status" value="1"/>
</dbReference>
<evidence type="ECO:0000256" key="1">
    <source>
        <dbReference type="ARBA" id="ARBA00004370"/>
    </source>
</evidence>
<protein>
    <recommendedName>
        <fullName evidence="8">POTRA domain-containing protein</fullName>
    </recommendedName>
</protein>
<reference evidence="9" key="1">
    <citation type="submission" date="2018-06" db="EMBL/GenBank/DDBJ databases">
        <authorList>
            <person name="Zhirakovskaya E."/>
        </authorList>
    </citation>
    <scope>NUCLEOTIDE SEQUENCE</scope>
</reference>
<dbReference type="AlphaFoldDB" id="A0A3B1DVN0"/>
<dbReference type="Pfam" id="PF08478">
    <property type="entry name" value="POTRA_1"/>
    <property type="match status" value="1"/>
</dbReference>
<dbReference type="PROSITE" id="PS51779">
    <property type="entry name" value="POTRA"/>
    <property type="match status" value="1"/>
</dbReference>
<dbReference type="InterPro" id="IPR034746">
    <property type="entry name" value="POTRA"/>
</dbReference>
<dbReference type="GO" id="GO:0090529">
    <property type="term" value="P:cell septum assembly"/>
    <property type="evidence" value="ECO:0007669"/>
    <property type="project" value="InterPro"/>
</dbReference>
<dbReference type="InterPro" id="IPR026579">
    <property type="entry name" value="FtsQ"/>
</dbReference>
<keyword evidence="2" id="KW-1003">Cell membrane</keyword>
<comment type="subcellular location">
    <subcellularLocation>
        <location evidence="1">Membrane</location>
    </subcellularLocation>
</comment>
<accession>A0A3B1DVN0</accession>
<dbReference type="InterPro" id="IPR013685">
    <property type="entry name" value="POTRA_FtsQ_type"/>
</dbReference>
<organism evidence="9">
    <name type="scientific">hydrothermal vent metagenome</name>
    <dbReference type="NCBI Taxonomy" id="652676"/>
    <lineage>
        <taxon>unclassified sequences</taxon>
        <taxon>metagenomes</taxon>
        <taxon>ecological metagenomes</taxon>
    </lineage>
</organism>
<gene>
    <name evidence="9" type="ORF">MNBD_NITROSPINAE05-519</name>
</gene>
<keyword evidence="5" id="KW-1133">Transmembrane helix</keyword>
<evidence type="ECO:0000313" key="9">
    <source>
        <dbReference type="EMBL" id="VAX32767.1"/>
    </source>
</evidence>
<evidence type="ECO:0000259" key="8">
    <source>
        <dbReference type="PROSITE" id="PS51779"/>
    </source>
</evidence>
<evidence type="ECO:0000256" key="6">
    <source>
        <dbReference type="ARBA" id="ARBA00023136"/>
    </source>
</evidence>
<dbReference type="PANTHER" id="PTHR35851">
    <property type="entry name" value="CELL DIVISION PROTEIN FTSQ"/>
    <property type="match status" value="1"/>
</dbReference>
<dbReference type="PANTHER" id="PTHR35851:SF1">
    <property type="entry name" value="CELL DIVISION PROTEIN FTSQ"/>
    <property type="match status" value="1"/>
</dbReference>
<keyword evidence="7" id="KW-0131">Cell cycle</keyword>
<keyword evidence="4" id="KW-0812">Transmembrane</keyword>
<sequence length="294" mass="33775">MSYALKDQKKSSGSFRVLRLQKRKKRKKAQRGTASSADNSLYLTLSNFAKSMLEWFTKLLLTGALVYGGVQGYQFFTTSPQFEISKVTLLGQRTLPEKELRAWLGSVTGKNIFLLNLQDLSSRLVRHPWVQSVSVRKVFPRDIEVVVTEKKPYARVKLDEIYVMDNFRYLLSPETEAYRHLPLIIQPWSGGKPKLGEQAALEGVIESLKNMQFLNEMPFFADNPIKISEIDDFARVIFTTKNGGLKIFASLETIDQDIKDFQVILETLKKDKNNIEYIDLSFKDRVIVKKKSHL</sequence>